<dbReference type="CDD" id="cd20335">
    <property type="entry name" value="BRcat_RBR"/>
    <property type="match status" value="1"/>
</dbReference>
<dbReference type="RefSeq" id="XP_022501225.1">
    <property type="nucleotide sequence ID" value="XM_022642923.1"/>
</dbReference>
<name>A0A178D4I0_9EURO</name>
<organism evidence="7 8">
    <name type="scientific">Fonsecaea nubica</name>
    <dbReference type="NCBI Taxonomy" id="856822"/>
    <lineage>
        <taxon>Eukaryota</taxon>
        <taxon>Fungi</taxon>
        <taxon>Dikarya</taxon>
        <taxon>Ascomycota</taxon>
        <taxon>Pezizomycotina</taxon>
        <taxon>Eurotiomycetes</taxon>
        <taxon>Chaetothyriomycetidae</taxon>
        <taxon>Chaetothyriales</taxon>
        <taxon>Herpotrichiellaceae</taxon>
        <taxon>Fonsecaea</taxon>
    </lineage>
</organism>
<dbReference type="InterPro" id="IPR031127">
    <property type="entry name" value="E3_UB_ligase_RBR"/>
</dbReference>
<reference evidence="7 8" key="1">
    <citation type="submission" date="2016-03" db="EMBL/GenBank/DDBJ databases">
        <title>The draft genome sequence of Fonsecaea nubica causative agent of cutaneous subcutaneous infection in human host.</title>
        <authorList>
            <person name="Costa F."/>
            <person name="Sybren D.H."/>
            <person name="Raittz R.T."/>
            <person name="Weiss V.A."/>
            <person name="Leao A.C."/>
            <person name="Gomes R."/>
            <person name="De Souza E.M."/>
            <person name="Pedrosa F.O."/>
            <person name="Steffens M.B."/>
            <person name="Bombassaro A."/>
            <person name="Tadra-Sfeir M.Z."/>
            <person name="Moreno L.F."/>
            <person name="Najafzadeh M.J."/>
            <person name="Felipe M.S."/>
            <person name="Teixeira M."/>
            <person name="Sun J."/>
            <person name="Xi L."/>
            <person name="Castro M.A."/>
            <person name="Vicente V.A."/>
        </authorList>
    </citation>
    <scope>NUCLEOTIDE SEQUENCE [LARGE SCALE GENOMIC DNA]</scope>
    <source>
        <strain evidence="7 8">CBS 269.64</strain>
    </source>
</reference>
<dbReference type="PANTHER" id="PTHR11685">
    <property type="entry name" value="RBR FAMILY RING FINGER AND IBR DOMAIN-CONTAINING"/>
    <property type="match status" value="1"/>
</dbReference>
<keyword evidence="2" id="KW-0863">Zinc-finger</keyword>
<dbReference type="GO" id="GO:0016567">
    <property type="term" value="P:protein ubiquitination"/>
    <property type="evidence" value="ECO:0007669"/>
    <property type="project" value="InterPro"/>
</dbReference>
<protein>
    <submittedName>
        <fullName evidence="7">Methylenetetrahydrofolate dehydrogenase (NADP+)</fullName>
    </submittedName>
</protein>
<dbReference type="GO" id="GO:0008270">
    <property type="term" value="F:zinc ion binding"/>
    <property type="evidence" value="ECO:0007669"/>
    <property type="project" value="UniProtKB-KW"/>
</dbReference>
<evidence type="ECO:0000256" key="3">
    <source>
        <dbReference type="ARBA" id="ARBA00022786"/>
    </source>
</evidence>
<evidence type="ECO:0000313" key="7">
    <source>
        <dbReference type="EMBL" id="OAL36213.1"/>
    </source>
</evidence>
<dbReference type="EMBL" id="LVCJ01000024">
    <property type="protein sequence ID" value="OAL36213.1"/>
    <property type="molecule type" value="Genomic_DNA"/>
</dbReference>
<evidence type="ECO:0000259" key="6">
    <source>
        <dbReference type="Pfam" id="PF01485"/>
    </source>
</evidence>
<comment type="caution">
    <text evidence="7">The sequence shown here is derived from an EMBL/GenBank/DDBJ whole genome shotgun (WGS) entry which is preliminary data.</text>
</comment>
<gene>
    <name evidence="7" type="ORF">AYO20_04627</name>
</gene>
<accession>A0A178D4I0</accession>
<keyword evidence="3" id="KW-0833">Ubl conjugation pathway</keyword>
<feature type="domain" description="IBR" evidence="6">
    <location>
        <begin position="219"/>
        <end position="273"/>
    </location>
</feature>
<dbReference type="InterPro" id="IPR002867">
    <property type="entry name" value="IBR_dom"/>
</dbReference>
<dbReference type="AlphaFoldDB" id="A0A178D4I0"/>
<dbReference type="Gene3D" id="3.30.40.10">
    <property type="entry name" value="Zinc/RING finger domain, C3HC4 (zinc finger)"/>
    <property type="match status" value="1"/>
</dbReference>
<evidence type="ECO:0000256" key="2">
    <source>
        <dbReference type="ARBA" id="ARBA00022771"/>
    </source>
</evidence>
<evidence type="ECO:0000256" key="5">
    <source>
        <dbReference type="SAM" id="MobiDB-lite"/>
    </source>
</evidence>
<dbReference type="GeneID" id="34588045"/>
<evidence type="ECO:0000256" key="4">
    <source>
        <dbReference type="ARBA" id="ARBA00022833"/>
    </source>
</evidence>
<evidence type="ECO:0000256" key="1">
    <source>
        <dbReference type="ARBA" id="ARBA00022723"/>
    </source>
</evidence>
<keyword evidence="1" id="KW-0479">Metal-binding</keyword>
<dbReference type="SUPFAM" id="SSF57850">
    <property type="entry name" value="RING/U-box"/>
    <property type="match status" value="2"/>
</dbReference>
<dbReference type="Pfam" id="PF01485">
    <property type="entry name" value="IBR"/>
    <property type="match status" value="1"/>
</dbReference>
<evidence type="ECO:0000313" key="8">
    <source>
        <dbReference type="Proteomes" id="UP000185904"/>
    </source>
</evidence>
<proteinExistence type="predicted"/>
<dbReference type="InterPro" id="IPR013083">
    <property type="entry name" value="Znf_RING/FYVE/PHD"/>
</dbReference>
<dbReference type="Proteomes" id="UP000185904">
    <property type="component" value="Unassembled WGS sequence"/>
</dbReference>
<dbReference type="OrthoDB" id="9977870at2759"/>
<feature type="region of interest" description="Disordered" evidence="5">
    <location>
        <begin position="86"/>
        <end position="119"/>
    </location>
</feature>
<sequence>MADIDAANATLAVQLELQDLETSLTTIPSNEEKARIRDRVATLHFQLEELAIFDTQQANVRLQQSIYRAMLSDFPEVDRILGQETHATNGNQDQQSEQRDNNSATRVVGKDGYYEDPRIQPDGSTSLEAYVHDLEADEVHSSAECYACMGNIPYSQLISHEECEHLWCRPCLLERFELVLKNESQYPVRCCRRLPIISHQNPTIVRLLGEETVAKLELKIKEYTTTDRTYCHDPSCSTFIDPDTFADRMATCPSCEKHTCVMCKAEFHTFPTCNESQDRAFNDWVSLWNGILLQLQWLAGKLVNASNGVKIGSSSGLKPSPNSRIGLPMCNKLSQKSWAGQRMSAVTTTGPGSGCTPVMMTVARTVAGTLINFYGNSTTTRVSENKQFRVAGDNGGWMSSNTPTSCYGISVRQEDRIVNLTPEFG</sequence>
<keyword evidence="4" id="KW-0862">Zinc</keyword>
<feature type="compositionally biased region" description="Polar residues" evidence="5">
    <location>
        <begin position="86"/>
        <end position="105"/>
    </location>
</feature>
<feature type="compositionally biased region" description="Basic and acidic residues" evidence="5">
    <location>
        <begin position="108"/>
        <end position="119"/>
    </location>
</feature>
<dbReference type="GO" id="GO:0004842">
    <property type="term" value="F:ubiquitin-protein transferase activity"/>
    <property type="evidence" value="ECO:0007669"/>
    <property type="project" value="InterPro"/>
</dbReference>
<keyword evidence="8" id="KW-1185">Reference proteome</keyword>